<dbReference type="Proteomes" id="UP001610335">
    <property type="component" value="Unassembled WGS sequence"/>
</dbReference>
<organism evidence="1 2">
    <name type="scientific">Aspergillus cavernicola</name>
    <dbReference type="NCBI Taxonomy" id="176166"/>
    <lineage>
        <taxon>Eukaryota</taxon>
        <taxon>Fungi</taxon>
        <taxon>Dikarya</taxon>
        <taxon>Ascomycota</taxon>
        <taxon>Pezizomycotina</taxon>
        <taxon>Eurotiomycetes</taxon>
        <taxon>Eurotiomycetidae</taxon>
        <taxon>Eurotiales</taxon>
        <taxon>Aspergillaceae</taxon>
        <taxon>Aspergillus</taxon>
        <taxon>Aspergillus subgen. Nidulantes</taxon>
    </lineage>
</organism>
<dbReference type="PANTHER" id="PTHR33112">
    <property type="entry name" value="DOMAIN PROTEIN, PUTATIVE-RELATED"/>
    <property type="match status" value="1"/>
</dbReference>
<dbReference type="PANTHER" id="PTHR33112:SF13">
    <property type="entry name" value="HETEROKARYON INCOMPATIBILITY DOMAIN-CONTAINING PROTEIN"/>
    <property type="match status" value="1"/>
</dbReference>
<keyword evidence="2" id="KW-1185">Reference proteome</keyword>
<reference evidence="1 2" key="1">
    <citation type="submission" date="2024-07" db="EMBL/GenBank/DDBJ databases">
        <title>Section-level genome sequencing and comparative genomics of Aspergillus sections Usti and Cavernicolus.</title>
        <authorList>
            <consortium name="Lawrence Berkeley National Laboratory"/>
            <person name="Nybo J.L."/>
            <person name="Vesth T.C."/>
            <person name="Theobald S."/>
            <person name="Frisvad J.C."/>
            <person name="Larsen T.O."/>
            <person name="Kjaerboelling I."/>
            <person name="Rothschild-Mancinelli K."/>
            <person name="Lyhne E.K."/>
            <person name="Kogle M.E."/>
            <person name="Barry K."/>
            <person name="Clum A."/>
            <person name="Na H."/>
            <person name="Ledsgaard L."/>
            <person name="Lin J."/>
            <person name="Lipzen A."/>
            <person name="Kuo A."/>
            <person name="Riley R."/>
            <person name="Mondo S."/>
            <person name="LaButti K."/>
            <person name="Haridas S."/>
            <person name="Pangalinan J."/>
            <person name="Salamov A.A."/>
            <person name="Simmons B.A."/>
            <person name="Magnuson J.K."/>
            <person name="Chen J."/>
            <person name="Drula E."/>
            <person name="Henrissat B."/>
            <person name="Wiebenga A."/>
            <person name="Lubbers R.J."/>
            <person name="Gomes A.C."/>
            <person name="Makela M.R."/>
            <person name="Stajich J."/>
            <person name="Grigoriev I.V."/>
            <person name="Mortensen U.H."/>
            <person name="De vries R.P."/>
            <person name="Baker S.E."/>
            <person name="Andersen M.R."/>
        </authorList>
    </citation>
    <scope>NUCLEOTIDE SEQUENCE [LARGE SCALE GENOMIC DNA]</scope>
    <source>
        <strain evidence="1 2">CBS 600.67</strain>
    </source>
</reference>
<accession>A0ABR4IFE7</accession>
<comment type="caution">
    <text evidence="1">The sequence shown here is derived from an EMBL/GenBank/DDBJ whole genome shotgun (WGS) entry which is preliminary data.</text>
</comment>
<sequence length="459" mass="51420">MGCLLCNRFQGHGPLDNNLNDRRHYVPRFTWNELLDSSSSCYCCDILIRGCRGCLNQHSLGEADIAYGSLKFRYQDHPGDIEEQETTKLIVISFQNGKKFLIEMFAVDGPADLKPSSWEDWIGECLDDHADSLSDLGELPPLPTRVVDVGLEDGVVKLVETQGDQGIYVCLSHCWGRRQIITTTHATFDKHKRSIAWDSLSQTFRDAIFGVRTLGIRMASIYRNGYFTIAATHSPNGERGLYFREMIDHHLEAVGQCDDEIGNPTAVYFPLLTRAWVYQERMLSTRIIHFGRYELFFECRPGIQCECGHIEDSEGGPGSWQGLFKVEFATMLRYYDLARMGRDRPGLQYHGAGLWRTIVSCYSGLFLTKSSDRLPAIGGMAKDIAARRHTIEHCEIKPATVDEFGHIANGSLTISGLAREGVLQYEVDSGGSDGSVETTASCYVSFSPTQVSLYGWTVS</sequence>
<proteinExistence type="predicted"/>
<evidence type="ECO:0008006" key="3">
    <source>
        <dbReference type="Google" id="ProtNLM"/>
    </source>
</evidence>
<evidence type="ECO:0000313" key="1">
    <source>
        <dbReference type="EMBL" id="KAL2826471.1"/>
    </source>
</evidence>
<dbReference type="EMBL" id="JBFXLS010000030">
    <property type="protein sequence ID" value="KAL2826471.1"/>
    <property type="molecule type" value="Genomic_DNA"/>
</dbReference>
<protein>
    <recommendedName>
        <fullName evidence="3">Heterokaryon incompatibility domain-containing protein</fullName>
    </recommendedName>
</protein>
<name>A0ABR4IFE7_9EURO</name>
<gene>
    <name evidence="1" type="ORF">BDW59DRAFT_179578</name>
</gene>
<evidence type="ECO:0000313" key="2">
    <source>
        <dbReference type="Proteomes" id="UP001610335"/>
    </source>
</evidence>